<keyword evidence="2" id="KW-0812">Transmembrane</keyword>
<sequence>MLDPSSLYALLVCGVLIAIFFVSGDLSKNSDDRESPNGADDLEKASSNKTHQQDPDEDSLRSFRLPEEDDNLASTKIHSQGEQETEKVGSSSSRSDSSESISQVVKSDSSQSLSSSQMGKSVQVPESEKSIDFDGPDEEVIAASNEEFSFSKL</sequence>
<evidence type="ECO:0000313" key="3">
    <source>
        <dbReference type="EMBL" id="CAD7274141.1"/>
    </source>
</evidence>
<evidence type="ECO:0000256" key="1">
    <source>
        <dbReference type="SAM" id="MobiDB-lite"/>
    </source>
</evidence>
<reference evidence="3" key="1">
    <citation type="submission" date="2020-11" db="EMBL/GenBank/DDBJ databases">
        <authorList>
            <person name="Tran Van P."/>
        </authorList>
    </citation>
    <scope>NUCLEOTIDE SEQUENCE</scope>
</reference>
<protein>
    <submittedName>
        <fullName evidence="3">Uncharacterized protein</fullName>
    </submittedName>
</protein>
<feature type="compositionally biased region" description="Basic and acidic residues" evidence="1">
    <location>
        <begin position="28"/>
        <end position="66"/>
    </location>
</feature>
<feature type="transmembrane region" description="Helical" evidence="2">
    <location>
        <begin position="6"/>
        <end position="23"/>
    </location>
</feature>
<feature type="compositionally biased region" description="Low complexity" evidence="1">
    <location>
        <begin position="88"/>
        <end position="123"/>
    </location>
</feature>
<feature type="region of interest" description="Disordered" evidence="1">
    <location>
        <begin position="26"/>
        <end position="153"/>
    </location>
</feature>
<keyword evidence="4" id="KW-1185">Reference proteome</keyword>
<dbReference type="AlphaFoldDB" id="A0A7R9BF78"/>
<proteinExistence type="predicted"/>
<name>A0A7R9BF78_9CRUS</name>
<gene>
    <name evidence="3" type="ORF">NMOB1V02_LOCUS1993</name>
</gene>
<dbReference type="EMBL" id="OA882246">
    <property type="protein sequence ID" value="CAD7274141.1"/>
    <property type="molecule type" value="Genomic_DNA"/>
</dbReference>
<dbReference type="EMBL" id="CAJPEX010000209">
    <property type="protein sequence ID" value="CAG0914293.1"/>
    <property type="molecule type" value="Genomic_DNA"/>
</dbReference>
<dbReference type="Proteomes" id="UP000678499">
    <property type="component" value="Unassembled WGS sequence"/>
</dbReference>
<keyword evidence="2" id="KW-0472">Membrane</keyword>
<evidence type="ECO:0000313" key="4">
    <source>
        <dbReference type="Proteomes" id="UP000678499"/>
    </source>
</evidence>
<accession>A0A7R9BF78</accession>
<organism evidence="3">
    <name type="scientific">Notodromas monacha</name>
    <dbReference type="NCBI Taxonomy" id="399045"/>
    <lineage>
        <taxon>Eukaryota</taxon>
        <taxon>Metazoa</taxon>
        <taxon>Ecdysozoa</taxon>
        <taxon>Arthropoda</taxon>
        <taxon>Crustacea</taxon>
        <taxon>Oligostraca</taxon>
        <taxon>Ostracoda</taxon>
        <taxon>Podocopa</taxon>
        <taxon>Podocopida</taxon>
        <taxon>Cypridocopina</taxon>
        <taxon>Cypridoidea</taxon>
        <taxon>Cyprididae</taxon>
        <taxon>Notodromas</taxon>
    </lineage>
</organism>
<keyword evidence="2" id="KW-1133">Transmembrane helix</keyword>
<evidence type="ECO:0000256" key="2">
    <source>
        <dbReference type="SAM" id="Phobius"/>
    </source>
</evidence>